<proteinExistence type="inferred from homology"/>
<sequence length="160" mass="17783">MDGQARGKGAGGPHWEEHRGRGMTPTAMFLSGSVSRPDFCSQILDSGVRPGCPKTIETNDPDVLRAARHSAESFNNCSNDAFLFKESHVSKALVQIVKGLKFMLDMDISRTTCKKLGHHASLDNCSFQTNHSLQWTFSCYSEVWVVPWLQSVEVSVLRCH</sequence>
<protein>
    <submittedName>
        <fullName evidence="5">Cystatin F</fullName>
    </submittedName>
</protein>
<dbReference type="InterPro" id="IPR042886">
    <property type="entry name" value="Cystatin-F"/>
</dbReference>
<dbReference type="Ensembl" id="ENSSSCT00065062119.1">
    <property type="protein sequence ID" value="ENSSSCP00065026923.1"/>
    <property type="gene ID" value="ENSSSCG00065045393.1"/>
</dbReference>
<dbReference type="Gene3D" id="3.10.450.10">
    <property type="match status" value="1"/>
</dbReference>
<evidence type="ECO:0000256" key="1">
    <source>
        <dbReference type="ARBA" id="ARBA00009403"/>
    </source>
</evidence>
<evidence type="ECO:0000313" key="6">
    <source>
        <dbReference type="Proteomes" id="UP000694727"/>
    </source>
</evidence>
<dbReference type="InterPro" id="IPR046350">
    <property type="entry name" value="Cystatin_sf"/>
</dbReference>
<feature type="compositionally biased region" description="Gly residues" evidence="3">
    <location>
        <begin position="1"/>
        <end position="12"/>
    </location>
</feature>
<dbReference type="PANTHER" id="PTHR47141">
    <property type="entry name" value="CYSTATIN-F"/>
    <property type="match status" value="1"/>
</dbReference>
<dbReference type="Ensembl" id="ENSSSCT00025079788.1">
    <property type="protein sequence ID" value="ENSSSCP00025034644.1"/>
    <property type="gene ID" value="ENSSSCG00025058245.1"/>
</dbReference>
<dbReference type="GO" id="GO:0004869">
    <property type="term" value="F:cysteine-type endopeptidase inhibitor activity"/>
    <property type="evidence" value="ECO:0007669"/>
    <property type="project" value="InterPro"/>
</dbReference>
<dbReference type="FunFam" id="3.10.450.10:FF:000004">
    <property type="entry name" value="Cystatin C"/>
    <property type="match status" value="1"/>
</dbReference>
<gene>
    <name evidence="5" type="primary">CST7</name>
</gene>
<keyword evidence="2" id="KW-1015">Disulfide bond</keyword>
<dbReference type="Proteomes" id="UP000694725">
    <property type="component" value="Unplaced"/>
</dbReference>
<feature type="region of interest" description="Disordered" evidence="3">
    <location>
        <begin position="1"/>
        <end position="22"/>
    </location>
</feature>
<dbReference type="SMART" id="SM00043">
    <property type="entry name" value="CY"/>
    <property type="match status" value="1"/>
</dbReference>
<evidence type="ECO:0000313" key="5">
    <source>
        <dbReference type="Ensembl" id="ENSSSCP00025034644.1"/>
    </source>
</evidence>
<feature type="domain" description="Cystatin" evidence="4">
    <location>
        <begin position="48"/>
        <end position="160"/>
    </location>
</feature>
<dbReference type="SUPFAM" id="SSF54403">
    <property type="entry name" value="Cystatin/monellin"/>
    <property type="match status" value="1"/>
</dbReference>
<dbReference type="AlphaFoldDB" id="A0A8D0SR21"/>
<dbReference type="Ensembl" id="ENSSSCT00035065956.1">
    <property type="protein sequence ID" value="ENSSSCP00035026763.1"/>
    <property type="gene ID" value="ENSSSCG00035049470.1"/>
</dbReference>
<dbReference type="CDD" id="cd00042">
    <property type="entry name" value="CY"/>
    <property type="match status" value="1"/>
</dbReference>
<name>A0A8D0SR21_PIG</name>
<reference evidence="5" key="1">
    <citation type="submission" date="2025-05" db="UniProtKB">
        <authorList>
            <consortium name="Ensembl"/>
        </authorList>
    </citation>
    <scope>IDENTIFICATION</scope>
</reference>
<evidence type="ECO:0000256" key="2">
    <source>
        <dbReference type="ARBA" id="ARBA00023157"/>
    </source>
</evidence>
<comment type="similarity">
    <text evidence="1">Belongs to the cystatin family.</text>
</comment>
<dbReference type="Proteomes" id="UP000694727">
    <property type="component" value="Unplaced"/>
</dbReference>
<dbReference type="GO" id="GO:0006955">
    <property type="term" value="P:immune response"/>
    <property type="evidence" value="ECO:0007669"/>
    <property type="project" value="InterPro"/>
</dbReference>
<dbReference type="PANTHER" id="PTHR47141:SF1">
    <property type="entry name" value="CYSTATIN-F"/>
    <property type="match status" value="1"/>
</dbReference>
<dbReference type="Proteomes" id="UP000694720">
    <property type="component" value="Unplaced"/>
</dbReference>
<evidence type="ECO:0000256" key="3">
    <source>
        <dbReference type="SAM" id="MobiDB-lite"/>
    </source>
</evidence>
<evidence type="ECO:0000259" key="4">
    <source>
        <dbReference type="SMART" id="SM00043"/>
    </source>
</evidence>
<organism evidence="5 6">
    <name type="scientific">Sus scrofa</name>
    <name type="common">Pig</name>
    <dbReference type="NCBI Taxonomy" id="9823"/>
    <lineage>
        <taxon>Eukaryota</taxon>
        <taxon>Metazoa</taxon>
        <taxon>Chordata</taxon>
        <taxon>Craniata</taxon>
        <taxon>Vertebrata</taxon>
        <taxon>Euteleostomi</taxon>
        <taxon>Mammalia</taxon>
        <taxon>Eutheria</taxon>
        <taxon>Laurasiatheria</taxon>
        <taxon>Artiodactyla</taxon>
        <taxon>Suina</taxon>
        <taxon>Suidae</taxon>
        <taxon>Sus</taxon>
    </lineage>
</organism>
<accession>A0A8D0SR21</accession>
<dbReference type="Pfam" id="PF00031">
    <property type="entry name" value="Cystatin"/>
    <property type="match status" value="1"/>
</dbReference>
<dbReference type="InterPro" id="IPR000010">
    <property type="entry name" value="Cystatin_dom"/>
</dbReference>